<name>A0A224YL02_9ACAR</name>
<sequence length="151" mass="17362">MPTASTVPTQPLTLLKLLQLMMIKCVRELCNEWAPLKHPLVAKFTHSDAWRDSMLMPHNIHALRRLLPLHDIHVVFSSSSFMQYCGFVVEHLLATQMAWVRFSLEPKILMNYFICIFPDFSVTDSMTFHSQPKTPTTTPTLTQTSSLMLSR</sequence>
<accession>A0A224YL02</accession>
<organism evidence="2">
    <name type="scientific">Rhipicephalus zambeziensis</name>
    <dbReference type="NCBI Taxonomy" id="60191"/>
    <lineage>
        <taxon>Eukaryota</taxon>
        <taxon>Metazoa</taxon>
        <taxon>Ecdysozoa</taxon>
        <taxon>Arthropoda</taxon>
        <taxon>Chelicerata</taxon>
        <taxon>Arachnida</taxon>
        <taxon>Acari</taxon>
        <taxon>Parasitiformes</taxon>
        <taxon>Ixodida</taxon>
        <taxon>Ixodoidea</taxon>
        <taxon>Ixodidae</taxon>
        <taxon>Rhipicephalinae</taxon>
        <taxon>Rhipicephalus</taxon>
        <taxon>Rhipicephalus</taxon>
    </lineage>
</organism>
<reference evidence="2" key="1">
    <citation type="journal article" date="2017" name="Parasit. Vectors">
        <title>Sialotranscriptomics of Rhipicephalus zambeziensis reveals intricate expression profiles of secretory proteins and suggests tight temporal transcriptional regulation during blood-feeding.</title>
        <authorList>
            <person name="de Castro M.H."/>
            <person name="de Klerk D."/>
            <person name="Pienaar R."/>
            <person name="Rees D.J.G."/>
            <person name="Mans B.J."/>
        </authorList>
    </citation>
    <scope>NUCLEOTIDE SEQUENCE</scope>
    <source>
        <tissue evidence="2">Salivary glands</tissue>
    </source>
</reference>
<feature type="compositionally biased region" description="Low complexity" evidence="1">
    <location>
        <begin position="132"/>
        <end position="151"/>
    </location>
</feature>
<protein>
    <submittedName>
        <fullName evidence="2">Uncharacterized protein</fullName>
    </submittedName>
</protein>
<evidence type="ECO:0000313" key="2">
    <source>
        <dbReference type="EMBL" id="MAA14470.1"/>
    </source>
</evidence>
<evidence type="ECO:0000256" key="1">
    <source>
        <dbReference type="SAM" id="MobiDB-lite"/>
    </source>
</evidence>
<dbReference type="AlphaFoldDB" id="A0A224YL02"/>
<proteinExistence type="predicted"/>
<feature type="region of interest" description="Disordered" evidence="1">
    <location>
        <begin position="129"/>
        <end position="151"/>
    </location>
</feature>
<dbReference type="EMBL" id="GFPF01003324">
    <property type="protein sequence ID" value="MAA14470.1"/>
    <property type="molecule type" value="Transcribed_RNA"/>
</dbReference>